<dbReference type="Pfam" id="PF13822">
    <property type="entry name" value="ACC_epsilon"/>
    <property type="match status" value="1"/>
</dbReference>
<proteinExistence type="predicted"/>
<dbReference type="RefSeq" id="WP_255921108.1">
    <property type="nucleotide sequence ID" value="NZ_JANFNG010000012.1"/>
</dbReference>
<dbReference type="Proteomes" id="UP001057702">
    <property type="component" value="Unassembled WGS sequence"/>
</dbReference>
<dbReference type="EMBL" id="JANFNG010000012">
    <property type="protein sequence ID" value="MCQ4082194.1"/>
    <property type="molecule type" value="Genomic_DNA"/>
</dbReference>
<reference evidence="1" key="1">
    <citation type="submission" date="2022-06" db="EMBL/GenBank/DDBJ databases">
        <title>Draft genome sequence of Streptomyces sp. RB6PN25 isolated from peat swamp forest in Thailand.</title>
        <authorList>
            <person name="Duangmal K."/>
            <person name="Klaysubun C."/>
        </authorList>
    </citation>
    <scope>NUCLEOTIDE SEQUENCE</scope>
    <source>
        <strain evidence="1">RB6PN25</strain>
    </source>
</reference>
<name>A0ABT1PX26_9ACTN</name>
<sequence>MFKVIRGNPTPEELAAALAVVQARAAAGAAAAPGGGADRLDEWADPARNIAARRVPRPGPKAWRSTYWPY</sequence>
<accession>A0ABT1PX26</accession>
<organism evidence="1 2">
    <name type="scientific">Streptomyces humicola</name>
    <dbReference type="NCBI Taxonomy" id="2953240"/>
    <lineage>
        <taxon>Bacteria</taxon>
        <taxon>Bacillati</taxon>
        <taxon>Actinomycetota</taxon>
        <taxon>Actinomycetes</taxon>
        <taxon>Kitasatosporales</taxon>
        <taxon>Streptomycetaceae</taxon>
        <taxon>Streptomyces</taxon>
    </lineage>
</organism>
<dbReference type="InterPro" id="IPR032716">
    <property type="entry name" value="ACC_epsilon"/>
</dbReference>
<keyword evidence="2" id="KW-1185">Reference proteome</keyword>
<protein>
    <submittedName>
        <fullName evidence="1">Acyl-CoA carboxylase subunit epsilon</fullName>
    </submittedName>
</protein>
<comment type="caution">
    <text evidence="1">The sequence shown here is derived from an EMBL/GenBank/DDBJ whole genome shotgun (WGS) entry which is preliminary data.</text>
</comment>
<gene>
    <name evidence="1" type="ORF">NGB36_16660</name>
</gene>
<evidence type="ECO:0000313" key="1">
    <source>
        <dbReference type="EMBL" id="MCQ4082194.1"/>
    </source>
</evidence>
<evidence type="ECO:0000313" key="2">
    <source>
        <dbReference type="Proteomes" id="UP001057702"/>
    </source>
</evidence>